<feature type="compositionally biased region" description="Basic and acidic residues" evidence="2">
    <location>
        <begin position="7"/>
        <end position="16"/>
    </location>
</feature>
<name>A0AAN7Q477_9COLE</name>
<evidence type="ECO:0000313" key="4">
    <source>
        <dbReference type="EMBL" id="KAK4879125.1"/>
    </source>
</evidence>
<organism evidence="4 5">
    <name type="scientific">Aquatica leii</name>
    <dbReference type="NCBI Taxonomy" id="1421715"/>
    <lineage>
        <taxon>Eukaryota</taxon>
        <taxon>Metazoa</taxon>
        <taxon>Ecdysozoa</taxon>
        <taxon>Arthropoda</taxon>
        <taxon>Hexapoda</taxon>
        <taxon>Insecta</taxon>
        <taxon>Pterygota</taxon>
        <taxon>Neoptera</taxon>
        <taxon>Endopterygota</taxon>
        <taxon>Coleoptera</taxon>
        <taxon>Polyphaga</taxon>
        <taxon>Elateriformia</taxon>
        <taxon>Elateroidea</taxon>
        <taxon>Lampyridae</taxon>
        <taxon>Luciolinae</taxon>
        <taxon>Aquatica</taxon>
    </lineage>
</organism>
<gene>
    <name evidence="4" type="ORF">RN001_007271</name>
</gene>
<accession>A0AAN7Q477</accession>
<feature type="region of interest" description="Disordered" evidence="2">
    <location>
        <begin position="187"/>
        <end position="231"/>
    </location>
</feature>
<evidence type="ECO:0000256" key="2">
    <source>
        <dbReference type="SAM" id="MobiDB-lite"/>
    </source>
</evidence>
<evidence type="ECO:0000313" key="5">
    <source>
        <dbReference type="Proteomes" id="UP001353858"/>
    </source>
</evidence>
<dbReference type="Pfam" id="PF05225">
    <property type="entry name" value="HTH_psq"/>
    <property type="match status" value="1"/>
</dbReference>
<reference evidence="5" key="1">
    <citation type="submission" date="2023-01" db="EMBL/GenBank/DDBJ databases">
        <title>Key to firefly adult light organ development and bioluminescence: homeobox transcription factors regulate luciferase expression and transportation to peroxisome.</title>
        <authorList>
            <person name="Fu X."/>
        </authorList>
    </citation>
    <scope>NUCLEOTIDE SEQUENCE [LARGE SCALE GENOMIC DNA]</scope>
</reference>
<feature type="compositionally biased region" description="Basic and acidic residues" evidence="2">
    <location>
        <begin position="328"/>
        <end position="345"/>
    </location>
</feature>
<dbReference type="SUPFAM" id="SSF46689">
    <property type="entry name" value="Homeodomain-like"/>
    <property type="match status" value="1"/>
</dbReference>
<comment type="caution">
    <text evidence="4">The sequence shown here is derived from an EMBL/GenBank/DDBJ whole genome shotgun (WGS) entry which is preliminary data.</text>
</comment>
<dbReference type="AlphaFoldDB" id="A0AAN7Q477"/>
<dbReference type="Proteomes" id="UP001353858">
    <property type="component" value="Unassembled WGS sequence"/>
</dbReference>
<dbReference type="GO" id="GO:0003677">
    <property type="term" value="F:DNA binding"/>
    <property type="evidence" value="ECO:0007669"/>
    <property type="project" value="InterPro"/>
</dbReference>
<feature type="domain" description="HTH psq-type" evidence="3">
    <location>
        <begin position="120"/>
        <end position="152"/>
    </location>
</feature>
<dbReference type="InterPro" id="IPR009057">
    <property type="entry name" value="Homeodomain-like_sf"/>
</dbReference>
<dbReference type="InterPro" id="IPR007889">
    <property type="entry name" value="HTH_Psq"/>
</dbReference>
<protein>
    <recommendedName>
        <fullName evidence="3">HTH psq-type domain-containing protein</fullName>
    </recommendedName>
</protein>
<feature type="compositionally biased region" description="Basic and acidic residues" evidence="2">
    <location>
        <begin position="363"/>
        <end position="372"/>
    </location>
</feature>
<comment type="subcellular location">
    <subcellularLocation>
        <location evidence="1">Nucleus</location>
    </subcellularLocation>
</comment>
<proteinExistence type="predicted"/>
<sequence>MVHRRSQRSDREKEKSFSTSTSTSQKKEEYWERFTKDMEKKLVRVTKKIWKMRRNKKSEVNETLTLNAIHNEKWLEYFKELYREEQHTPRIRTLKESNNVKMVRNRVRKTTIGQTDEHMMFEAVKSTLSGGLSIRKAASRFNISQTTLRRYIDTPVLKTKEEEFNQRNEAKVANVKRKLIKDSDKLPAVQKKNKIESSSDESEVSLSLVDSEDDIDDDREEEEQIDLHRNYLDLSDIQDVEVTNRPYQELGQNPEERQDIDEPTVQPGTSSSQQKSTSNAMETSLTTIQSTTSASSKSPEEVRLYPKAIPRKRKGGRNPGRTRILTDTPDKEAIEAEYNAREEKKRMKGKIQQVKRQITSGTEKGKVLDRNTKQKKSVFDDSSEDENESKDPFSDADSDDDAIHCFQRLVLEKNGLSASSV</sequence>
<keyword evidence="5" id="KW-1185">Reference proteome</keyword>
<evidence type="ECO:0000259" key="3">
    <source>
        <dbReference type="Pfam" id="PF05225"/>
    </source>
</evidence>
<dbReference type="GO" id="GO:0005634">
    <property type="term" value="C:nucleus"/>
    <property type="evidence" value="ECO:0007669"/>
    <property type="project" value="UniProtKB-SubCell"/>
</dbReference>
<feature type="region of interest" description="Disordered" evidence="2">
    <location>
        <begin position="249"/>
        <end position="399"/>
    </location>
</feature>
<feature type="compositionally biased region" description="Acidic residues" evidence="2">
    <location>
        <begin position="381"/>
        <end position="399"/>
    </location>
</feature>
<feature type="compositionally biased region" description="Acidic residues" evidence="2">
    <location>
        <begin position="210"/>
        <end position="224"/>
    </location>
</feature>
<evidence type="ECO:0000256" key="1">
    <source>
        <dbReference type="ARBA" id="ARBA00004123"/>
    </source>
</evidence>
<feature type="compositionally biased region" description="Polar residues" evidence="2">
    <location>
        <begin position="266"/>
        <end position="297"/>
    </location>
</feature>
<feature type="region of interest" description="Disordered" evidence="2">
    <location>
        <begin position="1"/>
        <end position="29"/>
    </location>
</feature>
<dbReference type="Gene3D" id="1.10.10.60">
    <property type="entry name" value="Homeodomain-like"/>
    <property type="match status" value="1"/>
</dbReference>
<dbReference type="EMBL" id="JARPUR010000003">
    <property type="protein sequence ID" value="KAK4879125.1"/>
    <property type="molecule type" value="Genomic_DNA"/>
</dbReference>